<gene>
    <name evidence="6" type="ORF">UT11_C0063G0008</name>
</gene>
<dbReference type="Gene3D" id="3.40.140.10">
    <property type="entry name" value="Cytidine Deaminase, domain 2"/>
    <property type="match status" value="1"/>
</dbReference>
<dbReference type="PROSITE" id="PS51747">
    <property type="entry name" value="CYT_DCMP_DEAMINASES_2"/>
    <property type="match status" value="1"/>
</dbReference>
<feature type="binding site" evidence="4">
    <location>
        <position position="122"/>
    </location>
    <ligand>
        <name>Zn(2+)</name>
        <dbReference type="ChEBI" id="CHEBI:29105"/>
        <note>catalytic</note>
    </ligand>
</feature>
<keyword evidence="2" id="KW-0378">Hydrolase</keyword>
<feature type="binding site" evidence="4">
    <location>
        <position position="91"/>
    </location>
    <ligand>
        <name>Zn(2+)</name>
        <dbReference type="ChEBI" id="CHEBI:29105"/>
        <note>catalytic</note>
    </ligand>
</feature>
<dbReference type="GO" id="GO:0006220">
    <property type="term" value="P:pyrimidine nucleotide metabolic process"/>
    <property type="evidence" value="ECO:0007669"/>
    <property type="project" value="InterPro"/>
</dbReference>
<dbReference type="InterPro" id="IPR015517">
    <property type="entry name" value="dCMP_deaminase-rel"/>
</dbReference>
<feature type="domain" description="CMP/dCMP-type deaminase" evidence="5">
    <location>
        <begin position="16"/>
        <end position="161"/>
    </location>
</feature>
<comment type="cofactor">
    <cofactor evidence="1 4">
        <name>Zn(2+)</name>
        <dbReference type="ChEBI" id="CHEBI:29105"/>
    </cofactor>
</comment>
<evidence type="ECO:0000256" key="4">
    <source>
        <dbReference type="PIRSR" id="PIRSR006019-2"/>
    </source>
</evidence>
<feature type="binding site" evidence="4">
    <location>
        <position position="119"/>
    </location>
    <ligand>
        <name>Zn(2+)</name>
        <dbReference type="ChEBI" id="CHEBI:29105"/>
        <note>catalytic</note>
    </ligand>
</feature>
<proteinExistence type="predicted"/>
<accession>A0A0G0L454</accession>
<dbReference type="EMBL" id="LBVO01000063">
    <property type="protein sequence ID" value="KKQ86758.1"/>
    <property type="molecule type" value="Genomic_DNA"/>
</dbReference>
<evidence type="ECO:0000256" key="2">
    <source>
        <dbReference type="ARBA" id="ARBA00022801"/>
    </source>
</evidence>
<keyword evidence="4" id="KW-0479">Metal-binding</keyword>
<dbReference type="GO" id="GO:0008270">
    <property type="term" value="F:zinc ion binding"/>
    <property type="evidence" value="ECO:0007669"/>
    <property type="project" value="InterPro"/>
</dbReference>
<name>A0A0G0L454_9BACT</name>
<evidence type="ECO:0000313" key="6">
    <source>
        <dbReference type="EMBL" id="KKQ86758.1"/>
    </source>
</evidence>
<keyword evidence="4" id="KW-0862">Zinc</keyword>
<sequence length="172" mass="18844">MDTNQISIDSQKPRPDWDKYFMEIAQMVATRATCNRGTDLKYMPGFKGVGAVIARDRVILSTGYNGSPRGMEHCDQAGHELVDGHCIRTVHSEGNAVAQAAKNGISIDGATIYTTASPCYDCLKLLINAGIKKVVYSQYYDSRYDMSKHVLDLAQKAGVETACVKAEETKNS</sequence>
<organism evidence="6 7">
    <name type="scientific">Berkelbacteria bacterium GW2011_GWA2_38_9</name>
    <dbReference type="NCBI Taxonomy" id="1618334"/>
    <lineage>
        <taxon>Bacteria</taxon>
        <taxon>Candidatus Berkelbacteria</taxon>
    </lineage>
</organism>
<dbReference type="InterPro" id="IPR016193">
    <property type="entry name" value="Cytidine_deaminase-like"/>
</dbReference>
<dbReference type="PANTHER" id="PTHR11086">
    <property type="entry name" value="DEOXYCYTIDYLATE DEAMINASE-RELATED"/>
    <property type="match status" value="1"/>
</dbReference>
<dbReference type="GO" id="GO:0004132">
    <property type="term" value="F:dCMP deaminase activity"/>
    <property type="evidence" value="ECO:0007669"/>
    <property type="project" value="InterPro"/>
</dbReference>
<dbReference type="GO" id="GO:0005737">
    <property type="term" value="C:cytoplasm"/>
    <property type="evidence" value="ECO:0007669"/>
    <property type="project" value="TreeGrafter"/>
</dbReference>
<evidence type="ECO:0000256" key="1">
    <source>
        <dbReference type="ARBA" id="ARBA00001947"/>
    </source>
</evidence>
<comment type="caution">
    <text evidence="6">The sequence shown here is derived from an EMBL/GenBank/DDBJ whole genome shotgun (WGS) entry which is preliminary data.</text>
</comment>
<dbReference type="PANTHER" id="PTHR11086:SF18">
    <property type="entry name" value="DEOXYCYTIDYLATE DEAMINASE"/>
    <property type="match status" value="1"/>
</dbReference>
<dbReference type="InterPro" id="IPR002125">
    <property type="entry name" value="CMP_dCMP_dom"/>
</dbReference>
<dbReference type="SUPFAM" id="SSF53927">
    <property type="entry name" value="Cytidine deaminase-like"/>
    <property type="match status" value="1"/>
</dbReference>
<dbReference type="PATRIC" id="fig|1618334.3.peg.803"/>
<dbReference type="Pfam" id="PF00383">
    <property type="entry name" value="dCMP_cyt_deam_1"/>
    <property type="match status" value="1"/>
</dbReference>
<reference evidence="6 7" key="1">
    <citation type="journal article" date="2015" name="Nature">
        <title>rRNA introns, odd ribosomes, and small enigmatic genomes across a large radiation of phyla.</title>
        <authorList>
            <person name="Brown C.T."/>
            <person name="Hug L.A."/>
            <person name="Thomas B.C."/>
            <person name="Sharon I."/>
            <person name="Castelle C.J."/>
            <person name="Singh A."/>
            <person name="Wilkins M.J."/>
            <person name="Williams K.H."/>
            <person name="Banfield J.F."/>
        </authorList>
    </citation>
    <scope>NUCLEOTIDE SEQUENCE [LARGE SCALE GENOMIC DNA]</scope>
</reference>
<dbReference type="PIRSF" id="PIRSF006019">
    <property type="entry name" value="dCMP_deaminase"/>
    <property type="match status" value="1"/>
</dbReference>
<dbReference type="InterPro" id="IPR035105">
    <property type="entry name" value="Deoxycytidylate_deaminase_dom"/>
</dbReference>
<protein>
    <recommendedName>
        <fullName evidence="5">CMP/dCMP-type deaminase domain-containing protein</fullName>
    </recommendedName>
</protein>
<dbReference type="CDD" id="cd01286">
    <property type="entry name" value="deoxycytidylate_deaminase"/>
    <property type="match status" value="1"/>
</dbReference>
<dbReference type="InterPro" id="IPR016473">
    <property type="entry name" value="dCMP_deaminase"/>
</dbReference>
<evidence type="ECO:0000256" key="3">
    <source>
        <dbReference type="PIRSR" id="PIRSR006019-1"/>
    </source>
</evidence>
<dbReference type="AlphaFoldDB" id="A0A0G0L454"/>
<evidence type="ECO:0000313" key="7">
    <source>
        <dbReference type="Proteomes" id="UP000033934"/>
    </source>
</evidence>
<evidence type="ECO:0000259" key="5">
    <source>
        <dbReference type="PROSITE" id="PS51747"/>
    </source>
</evidence>
<dbReference type="Proteomes" id="UP000033934">
    <property type="component" value="Unassembled WGS sequence"/>
</dbReference>
<feature type="active site" description="Proton donor" evidence="3">
    <location>
        <position position="93"/>
    </location>
</feature>